<keyword evidence="1" id="KW-0217">Developmental protein</keyword>
<feature type="compositionally biased region" description="Low complexity" evidence="7">
    <location>
        <begin position="278"/>
        <end position="297"/>
    </location>
</feature>
<dbReference type="GO" id="GO:0045476">
    <property type="term" value="P:nurse cell apoptotic process"/>
    <property type="evidence" value="ECO:0007669"/>
    <property type="project" value="UniProtKB-ARBA"/>
</dbReference>
<dbReference type="PROSITE" id="PS50097">
    <property type="entry name" value="BTB"/>
    <property type="match status" value="1"/>
</dbReference>
<comment type="function">
    <text evidence="5">Putative transcription factor required for axon growth and guidance in the central and peripheral nervous systems. Repels CNS axons away from the midline by promoting the expression of the midline repellent sli and its receptor robo.</text>
</comment>
<dbReference type="SMART" id="SM00225">
    <property type="entry name" value="BTB"/>
    <property type="match status" value="1"/>
</dbReference>
<dbReference type="Gene3D" id="3.30.710.10">
    <property type="entry name" value="Potassium Channel Kv1.1, Chain A"/>
    <property type="match status" value="1"/>
</dbReference>
<dbReference type="GO" id="GO:0035167">
    <property type="term" value="P:larval lymph gland hemopoiesis"/>
    <property type="evidence" value="ECO:0007669"/>
    <property type="project" value="UniProtKB-ARBA"/>
</dbReference>
<dbReference type="CDD" id="cd18315">
    <property type="entry name" value="BTB_POZ_BAB-like"/>
    <property type="match status" value="1"/>
</dbReference>
<evidence type="ECO:0000256" key="4">
    <source>
        <dbReference type="ARBA" id="ARBA00023242"/>
    </source>
</evidence>
<keyword evidence="3" id="KW-0524">Neurogenesis</keyword>
<dbReference type="Pfam" id="PF00651">
    <property type="entry name" value="BTB"/>
    <property type="match status" value="1"/>
</dbReference>
<dbReference type="STRING" id="35525.A0A164XT03"/>
<feature type="compositionally biased region" description="Low complexity" evidence="7">
    <location>
        <begin position="142"/>
        <end position="153"/>
    </location>
</feature>
<evidence type="ECO:0000313" key="10">
    <source>
        <dbReference type="Proteomes" id="UP000076858"/>
    </source>
</evidence>
<accession>A0A164XT03</accession>
<evidence type="ECO:0000256" key="3">
    <source>
        <dbReference type="ARBA" id="ARBA00022902"/>
    </source>
</evidence>
<organism evidence="9 10">
    <name type="scientific">Daphnia magna</name>
    <dbReference type="NCBI Taxonomy" id="35525"/>
    <lineage>
        <taxon>Eukaryota</taxon>
        <taxon>Metazoa</taxon>
        <taxon>Ecdysozoa</taxon>
        <taxon>Arthropoda</taxon>
        <taxon>Crustacea</taxon>
        <taxon>Branchiopoda</taxon>
        <taxon>Diplostraca</taxon>
        <taxon>Cladocera</taxon>
        <taxon>Anomopoda</taxon>
        <taxon>Daphniidae</taxon>
        <taxon>Daphnia</taxon>
    </lineage>
</organism>
<feature type="domain" description="BTB" evidence="8">
    <location>
        <begin position="31"/>
        <end position="96"/>
    </location>
</feature>
<proteinExistence type="predicted"/>
<dbReference type="InterPro" id="IPR051095">
    <property type="entry name" value="Dros_DevTransReg"/>
</dbReference>
<evidence type="ECO:0000256" key="7">
    <source>
        <dbReference type="SAM" id="MobiDB-lite"/>
    </source>
</evidence>
<protein>
    <submittedName>
        <fullName evidence="9">Putative Longitudinals lackingprotein</fullName>
    </submittedName>
</protein>
<keyword evidence="4" id="KW-0539">Nucleus</keyword>
<dbReference type="EMBL" id="LRGB01000944">
    <property type="protein sequence ID" value="KZS14540.1"/>
    <property type="molecule type" value="Genomic_DNA"/>
</dbReference>
<dbReference type="AlphaFoldDB" id="A0A164XT03"/>
<dbReference type="GO" id="GO:0048813">
    <property type="term" value="P:dendrite morphogenesis"/>
    <property type="evidence" value="ECO:0007669"/>
    <property type="project" value="UniProtKB-ARBA"/>
</dbReference>
<dbReference type="GO" id="GO:0016199">
    <property type="term" value="P:axon midline choice point recognition"/>
    <property type="evidence" value="ECO:0007669"/>
    <property type="project" value="UniProtKB-ARBA"/>
</dbReference>
<gene>
    <name evidence="9" type="ORF">APZ42_019863</name>
</gene>
<evidence type="ECO:0000313" key="9">
    <source>
        <dbReference type="EMBL" id="KZS14540.1"/>
    </source>
</evidence>
<evidence type="ECO:0000256" key="1">
    <source>
        <dbReference type="ARBA" id="ARBA00022473"/>
    </source>
</evidence>
<dbReference type="GO" id="GO:0006357">
    <property type="term" value="P:regulation of transcription by RNA polymerase II"/>
    <property type="evidence" value="ECO:0007669"/>
    <property type="project" value="TreeGrafter"/>
</dbReference>
<keyword evidence="2" id="KW-0221">Differentiation</keyword>
<evidence type="ECO:0000259" key="8">
    <source>
        <dbReference type="PROSITE" id="PS50097"/>
    </source>
</evidence>
<dbReference type="GO" id="GO:0005634">
    <property type="term" value="C:nucleus"/>
    <property type="evidence" value="ECO:0007669"/>
    <property type="project" value="TreeGrafter"/>
</dbReference>
<dbReference type="Proteomes" id="UP000076858">
    <property type="component" value="Unassembled WGS sequence"/>
</dbReference>
<dbReference type="PANTHER" id="PTHR23110:SF111">
    <property type="entry name" value="LONGITUDINALS LACKING PROTEIN, ISOFORMS F_I_K_T"/>
    <property type="match status" value="1"/>
</dbReference>
<feature type="region of interest" description="Disordered" evidence="7">
    <location>
        <begin position="270"/>
        <end position="301"/>
    </location>
</feature>
<feature type="compositionally biased region" description="Basic and acidic residues" evidence="7">
    <location>
        <begin position="199"/>
        <end position="221"/>
    </location>
</feature>
<evidence type="ECO:0000256" key="2">
    <source>
        <dbReference type="ARBA" id="ARBA00022782"/>
    </source>
</evidence>
<keyword evidence="10" id="KW-1185">Reference proteome</keyword>
<dbReference type="InterPro" id="IPR011333">
    <property type="entry name" value="SKP1/BTB/POZ_sf"/>
</dbReference>
<dbReference type="FunFam" id="3.30.710.10:FF:000155">
    <property type="entry name" value="Longitudinals lacking protein, isoforms F/I/K/T"/>
    <property type="match status" value="1"/>
</dbReference>
<dbReference type="GO" id="GO:0008406">
    <property type="term" value="P:gonad development"/>
    <property type="evidence" value="ECO:0007669"/>
    <property type="project" value="UniProtKB-ARBA"/>
</dbReference>
<sequence length="558" mass="60530">MDAEEFCLRWNNHHHVLVSVLDKLLEKESMCDVTLAADHQFVRVHRLVLCACSNYFEEMLSKQADKQAFIFLKDVSFSDLRALVDYMYKGEVNVAQEQLASFLQTAEALDIKGLAYKEGDQSKSKSSQNVRSSALKRTLNESVPTSSVVSTSSNPQRNDNDASHPPIQNLSSSRPKPPPAKKAHILPSESPTNPPNTDPDDHFVVVDPKLESEIDSDHMEDQLEDNGPEWASRALDCDDDWSTSDPGMISIVPNSTREITFSSTVSESKLADNVAGPSGTQSKTNNSSSTTASRGASPVVPVKDSSIDTVQAIATTISAVSTPATVCPRCSARLVRRRVASVSDIDDGLKETAVATASSSPVASADVVRSATMRAELFTSPSSSSKHRESSSTYWPPPEATIVIELEEYTTMANELADIKSQLVTLQNLLVETVTDGNCGGIDQVGSHTAPLWDLKRDLVLLREELQEKNTTIKTLKNQLRAVNGRTSVNKNKDSTATTKVAPSCNVATQTDRARSGAVTNGTSPSDNDEVQLVSTKMKLPMASGLPVRSRPIRLTTK</sequence>
<dbReference type="OrthoDB" id="6358580at2759"/>
<dbReference type="GO" id="GO:0045467">
    <property type="term" value="P:R7 cell development"/>
    <property type="evidence" value="ECO:0007669"/>
    <property type="project" value="UniProtKB-ARBA"/>
</dbReference>
<dbReference type="SUPFAM" id="SSF54695">
    <property type="entry name" value="POZ domain"/>
    <property type="match status" value="1"/>
</dbReference>
<dbReference type="GO" id="GO:0007526">
    <property type="term" value="P:larval somatic muscle development"/>
    <property type="evidence" value="ECO:0007669"/>
    <property type="project" value="UniProtKB-ARBA"/>
</dbReference>
<evidence type="ECO:0000256" key="5">
    <source>
        <dbReference type="ARBA" id="ARBA00037382"/>
    </source>
</evidence>
<evidence type="ECO:0000256" key="6">
    <source>
        <dbReference type="SAM" id="Coils"/>
    </source>
</evidence>
<keyword evidence="6" id="KW-0175">Coiled coil</keyword>
<name>A0A164XT03_9CRUS</name>
<feature type="region of interest" description="Disordered" evidence="7">
    <location>
        <begin position="509"/>
        <end position="530"/>
    </location>
</feature>
<reference evidence="9 10" key="1">
    <citation type="submission" date="2016-03" db="EMBL/GenBank/DDBJ databases">
        <title>EvidentialGene: Evidence-directed Construction of Genes on Genomes.</title>
        <authorList>
            <person name="Gilbert D.G."/>
            <person name="Choi J.-H."/>
            <person name="Mockaitis K."/>
            <person name="Colbourne J."/>
            <person name="Pfrender M."/>
        </authorList>
    </citation>
    <scope>NUCLEOTIDE SEQUENCE [LARGE SCALE GENOMIC DNA]</scope>
    <source>
        <strain evidence="9 10">Xinb3</strain>
        <tissue evidence="9">Complete organism</tissue>
    </source>
</reference>
<dbReference type="PANTHER" id="PTHR23110">
    <property type="entry name" value="BTB DOMAIN TRANSCRIPTION FACTOR"/>
    <property type="match status" value="1"/>
</dbReference>
<feature type="region of interest" description="Disordered" evidence="7">
    <location>
        <begin position="118"/>
        <end position="232"/>
    </location>
</feature>
<comment type="caution">
    <text evidence="9">The sequence shown here is derived from an EMBL/GenBank/DDBJ whole genome shotgun (WGS) entry which is preliminary data.</text>
</comment>
<dbReference type="InterPro" id="IPR000210">
    <property type="entry name" value="BTB/POZ_dom"/>
</dbReference>
<feature type="coiled-coil region" evidence="6">
    <location>
        <begin position="459"/>
        <end position="486"/>
    </location>
</feature>
<dbReference type="GO" id="GO:0007464">
    <property type="term" value="P:R3/R4 cell fate commitment"/>
    <property type="evidence" value="ECO:0007669"/>
    <property type="project" value="UniProtKB-ARBA"/>
</dbReference>